<gene>
    <name evidence="2" type="ORF">SAMN05444411_10490</name>
</gene>
<dbReference type="InterPro" id="IPR026341">
    <property type="entry name" value="T9SS_type_B"/>
</dbReference>
<dbReference type="Pfam" id="PF13585">
    <property type="entry name" value="CHU_C"/>
    <property type="match status" value="1"/>
</dbReference>
<dbReference type="OrthoDB" id="9765926at2"/>
<evidence type="ECO:0000259" key="1">
    <source>
        <dbReference type="PROSITE" id="PS50093"/>
    </source>
</evidence>
<reference evidence="3" key="1">
    <citation type="submission" date="2016-10" db="EMBL/GenBank/DDBJ databases">
        <authorList>
            <person name="Varghese N."/>
            <person name="Submissions S."/>
        </authorList>
    </citation>
    <scope>NUCLEOTIDE SEQUENCE [LARGE SCALE GENOMIC DNA]</scope>
    <source>
        <strain evidence="3">DSM 24956</strain>
    </source>
</reference>
<dbReference type="RefSeq" id="WP_090122880.1">
    <property type="nucleotide sequence ID" value="NZ_FNNJ01000004.1"/>
</dbReference>
<dbReference type="Gene3D" id="2.60.40.10">
    <property type="entry name" value="Immunoglobulins"/>
    <property type="match status" value="1"/>
</dbReference>
<dbReference type="AlphaFoldDB" id="A0A1H3ACA2"/>
<dbReference type="PROSITE" id="PS50093">
    <property type="entry name" value="PKD"/>
    <property type="match status" value="1"/>
</dbReference>
<dbReference type="SUPFAM" id="SSF63825">
    <property type="entry name" value="YWTD domain"/>
    <property type="match status" value="1"/>
</dbReference>
<keyword evidence="3" id="KW-1185">Reference proteome</keyword>
<dbReference type="CDD" id="cd00146">
    <property type="entry name" value="PKD"/>
    <property type="match status" value="1"/>
</dbReference>
<dbReference type="Proteomes" id="UP000199595">
    <property type="component" value="Unassembled WGS sequence"/>
</dbReference>
<proteinExistence type="predicted"/>
<accession>A0A1H3ACA2</accession>
<dbReference type="SUPFAM" id="SSF49299">
    <property type="entry name" value="PKD domain"/>
    <property type="match status" value="1"/>
</dbReference>
<dbReference type="InterPro" id="IPR035986">
    <property type="entry name" value="PKD_dom_sf"/>
</dbReference>
<protein>
    <submittedName>
        <fullName evidence="2">Gliding motility-associated C-terminal domain-containing protein</fullName>
    </submittedName>
</protein>
<dbReference type="NCBIfam" id="TIGR04131">
    <property type="entry name" value="Bac_Flav_CTERM"/>
    <property type="match status" value="1"/>
</dbReference>
<dbReference type="Gene3D" id="2.130.10.10">
    <property type="entry name" value="YVTN repeat-like/Quinoprotein amine dehydrogenase"/>
    <property type="match status" value="1"/>
</dbReference>
<name>A0A1H3ACA2_9FLAO</name>
<dbReference type="EMBL" id="FNNJ01000004">
    <property type="protein sequence ID" value="SDX27347.1"/>
    <property type="molecule type" value="Genomic_DNA"/>
</dbReference>
<organism evidence="2 3">
    <name type="scientific">Lutibacter oricola</name>
    <dbReference type="NCBI Taxonomy" id="762486"/>
    <lineage>
        <taxon>Bacteria</taxon>
        <taxon>Pseudomonadati</taxon>
        <taxon>Bacteroidota</taxon>
        <taxon>Flavobacteriia</taxon>
        <taxon>Flavobacteriales</taxon>
        <taxon>Flavobacteriaceae</taxon>
        <taxon>Lutibacter</taxon>
    </lineage>
</organism>
<dbReference type="InterPro" id="IPR000601">
    <property type="entry name" value="PKD_dom"/>
</dbReference>
<dbReference type="InterPro" id="IPR013783">
    <property type="entry name" value="Ig-like_fold"/>
</dbReference>
<dbReference type="InterPro" id="IPR015943">
    <property type="entry name" value="WD40/YVTN_repeat-like_dom_sf"/>
</dbReference>
<dbReference type="Pfam" id="PF18911">
    <property type="entry name" value="PKD_4"/>
    <property type="match status" value="1"/>
</dbReference>
<sequence>MKRIPLYLLILIHFISFSQNEAAIWYFGEFAGLDFNSGAPVVLTDGQLNTFEGCATISDYQGNLLFYTDGVTVWDTNHAIMPNGTGLLGNTSSTQSAIIVPKPNNANQYYIFTVDDRGGFSPFSFNGINYSTVDLTLNGGTGDIISSEKNINVIGQAYEKITAVKHADNNSFWVISFIQDQFYSWRVDATGVNLTPVISAASNSSDSRGYLKVSPDGTKIACANFGGNHSIKLYDFNSTTGIVSNENILALDSPDDIPYGVEFSAQSRKLYVTTNQQNGIQQTTPSKLFQYNLLAANVSTSRVLIHTSNVNTRGAVQLAIDGKIYRALSITQSSQTGTPFLGIINNPEADGLACNYVHNALDISAGDPNRNVVEGLPPFIQSFFLTNITANNVCFGSTTEFNLSSTTPPDSIVWDFGDPTSGVDNTSTIENPNHTFTSTGTFTVTAVITIGFEVETITLEITIYDLPIVNSPVTLIQCDDDLDGFTNFNLEEANSLISTASPTPTITYFLNEADALANTNIITNPTNFSNNPNSIVWARVVNETNCIATAEVNLQVTSTQIPTSLMYTFNECDDDTDGVLTFDFSSTTAQLLTDLLPATNLTVSYYETVADALAETNTIDETNYTTTTPNSQQIVVRVDDLNNGCFGLGFHVTLNVVQIPEFDLASTIEFCDNDIDKIIGIENPVATYNYVWLNNVNTTISTTESAAINTSGTYTVIATDPLGLNCETTKTIDVTINNAPIINSPITLIQCDDDLDGIVDFNLEEVIVNITSETPLPTITFFTSEANATSNTNSITNSTAFSNSTISTVWARVENTSNCFSVAQVDLQVAATDIPDDLIITFNECDDTQIDNDDTNGIKTFDFSSATNQVLNTLPTNTSYTVTYYEDITNALAETNAINPSNYRNTTPFTQQIVVRVDDVANNCFGLGFHVTLNVEPAPDFDLDSEITLCLTSENSIINIKNPAHNYLYEWFNEANELVGTEAELKVSSVGNYSVTARKISGSNCISTKTIQVNSQPIDLLTEFNDDNLEIINNTSSNSITILTNTLPNGVFEFSLDNGIFQTTNTFNNVIGGEHIITIKDIENCTEAQLTIFLISIPNFFTPNNDGYNDTWHIPGIEFQPNSNIYIFDRFGKLIKLLKPNDTGWDGYYNGNPLPSTDYWYKIELENGNILKGHFSLIRR</sequence>
<evidence type="ECO:0000313" key="3">
    <source>
        <dbReference type="Proteomes" id="UP000199595"/>
    </source>
</evidence>
<evidence type="ECO:0000313" key="2">
    <source>
        <dbReference type="EMBL" id="SDX27347.1"/>
    </source>
</evidence>
<feature type="domain" description="PKD" evidence="1">
    <location>
        <begin position="398"/>
        <end position="449"/>
    </location>
</feature>
<dbReference type="STRING" id="762486.SAMN05444411_10490"/>